<dbReference type="SUPFAM" id="SSF51161">
    <property type="entry name" value="Trimeric LpxA-like enzymes"/>
    <property type="match status" value="1"/>
</dbReference>
<evidence type="ECO:0000313" key="5">
    <source>
        <dbReference type="EMBL" id="OCW29302.1"/>
    </source>
</evidence>
<organism evidence="6 8">
    <name type="scientific">Pseudomonas aylmerensis</name>
    <dbReference type="NCBI Taxonomy" id="1869229"/>
    <lineage>
        <taxon>Bacteria</taxon>
        <taxon>Pseudomonadati</taxon>
        <taxon>Pseudomonadota</taxon>
        <taxon>Gammaproteobacteria</taxon>
        <taxon>Pseudomonadales</taxon>
        <taxon>Pseudomonadaceae</taxon>
        <taxon>Pseudomonas</taxon>
    </lineage>
</organism>
<evidence type="ECO:0000313" key="7">
    <source>
        <dbReference type="Proteomes" id="UP000095081"/>
    </source>
</evidence>
<accession>A0A2T4FS86</accession>
<reference evidence="6 8" key="2">
    <citation type="submission" date="2018-03" db="EMBL/GenBank/DDBJ databases">
        <title>Diversity of bacteria associated with corn roots inoculated with woodland soils in Canada, and Description of Pseudomonas aylmerense sp. nov.</title>
        <authorList>
            <person name="Tambong J.T."/>
            <person name="Xu R."/>
            <person name="Tchagang C."/>
        </authorList>
    </citation>
    <scope>NUCLEOTIDE SEQUENCE [LARGE SCALE GENOMIC DNA]</scope>
    <source>
        <strain evidence="6 8">S1E44</strain>
    </source>
</reference>
<dbReference type="InterPro" id="IPR050179">
    <property type="entry name" value="Trans_hexapeptide_repeat"/>
</dbReference>
<evidence type="ECO:0000313" key="6">
    <source>
        <dbReference type="EMBL" id="PTC26238.1"/>
    </source>
</evidence>
<dbReference type="InterPro" id="IPR020019">
    <property type="entry name" value="AcTrfase_PglD-like"/>
</dbReference>
<dbReference type="Gene3D" id="2.160.10.10">
    <property type="entry name" value="Hexapeptide repeat proteins"/>
    <property type="match status" value="1"/>
</dbReference>
<keyword evidence="6" id="KW-0808">Transferase</keyword>
<dbReference type="OrthoDB" id="9794407at2"/>
<dbReference type="PANTHER" id="PTHR43300">
    <property type="entry name" value="ACETYLTRANSFERASE"/>
    <property type="match status" value="1"/>
</dbReference>
<dbReference type="InterPro" id="IPR011004">
    <property type="entry name" value="Trimer_LpxA-like_sf"/>
</dbReference>
<dbReference type="GO" id="GO:0016740">
    <property type="term" value="F:transferase activity"/>
    <property type="evidence" value="ECO:0007669"/>
    <property type="project" value="UniProtKB-KW"/>
</dbReference>
<dbReference type="InterPro" id="IPR041561">
    <property type="entry name" value="PglD_N"/>
</dbReference>
<feature type="domain" description="PglD N-terminal" evidence="4">
    <location>
        <begin position="10"/>
        <end position="78"/>
    </location>
</feature>
<feature type="active site" description="Proton acceptor" evidence="2">
    <location>
        <position position="147"/>
    </location>
</feature>
<dbReference type="NCBIfam" id="TIGR03570">
    <property type="entry name" value="NeuD_NnaD"/>
    <property type="match status" value="1"/>
</dbReference>
<dbReference type="Proteomes" id="UP000095081">
    <property type="component" value="Unassembled WGS sequence"/>
</dbReference>
<dbReference type="EMBL" id="MAUE01000010">
    <property type="protein sequence ID" value="OCW29302.1"/>
    <property type="molecule type" value="Genomic_DNA"/>
</dbReference>
<name>A0A2T4FS86_9PSED</name>
<feature type="binding site" evidence="3">
    <location>
        <position position="156"/>
    </location>
    <ligand>
        <name>acetyl-CoA</name>
        <dbReference type="ChEBI" id="CHEBI:57288"/>
    </ligand>
</feature>
<evidence type="ECO:0000259" key="4">
    <source>
        <dbReference type="Pfam" id="PF17836"/>
    </source>
</evidence>
<feature type="site" description="Increases basicity of active site His" evidence="2">
    <location>
        <position position="148"/>
    </location>
</feature>
<comment type="similarity">
    <text evidence="1">Belongs to the transferase hexapeptide repeat family.</text>
</comment>
<evidence type="ECO:0000256" key="2">
    <source>
        <dbReference type="PIRSR" id="PIRSR620019-1"/>
    </source>
</evidence>
<dbReference type="Pfam" id="PF17836">
    <property type="entry name" value="PglD_N"/>
    <property type="match status" value="1"/>
</dbReference>
<evidence type="ECO:0000256" key="3">
    <source>
        <dbReference type="PIRSR" id="PIRSR620019-2"/>
    </source>
</evidence>
<dbReference type="Proteomes" id="UP000240571">
    <property type="component" value="Unassembled WGS sequence"/>
</dbReference>
<dbReference type="Gene3D" id="3.40.50.20">
    <property type="match status" value="1"/>
</dbReference>
<comment type="caution">
    <text evidence="6">The sequence shown here is derived from an EMBL/GenBank/DDBJ whole genome shotgun (WGS) entry which is preliminary data.</text>
</comment>
<evidence type="ECO:0000313" key="8">
    <source>
        <dbReference type="Proteomes" id="UP000240571"/>
    </source>
</evidence>
<proteinExistence type="inferred from homology"/>
<reference evidence="5 7" key="1">
    <citation type="submission" date="2016-06" db="EMBL/GenBank/DDBJ databases">
        <title>Draft genome sequence of Pseudomonas sp. S1E40, a novel strain antagonistic activity to fungal plant pathogen.</title>
        <authorList>
            <person name="Tambong J.T."/>
            <person name="Tchagang C."/>
            <person name="Xu R."/>
        </authorList>
    </citation>
    <scope>NUCLEOTIDE SEQUENCE [LARGE SCALE GENOMIC DNA]</scope>
    <source>
        <strain evidence="5 7">S1E40</strain>
    </source>
</reference>
<gene>
    <name evidence="5" type="ORF">BBG20_07560</name>
    <name evidence="6" type="ORF">C9382_22220</name>
</gene>
<dbReference type="RefSeq" id="WP_065901812.1">
    <property type="nucleotide sequence ID" value="NZ_MAUE01000010.1"/>
</dbReference>
<dbReference type="PANTHER" id="PTHR43300:SF7">
    <property type="entry name" value="UDP-N-ACETYLBACILLOSAMINE N-ACETYLTRANSFERASE"/>
    <property type="match status" value="1"/>
</dbReference>
<keyword evidence="7" id="KW-1185">Reference proteome</keyword>
<dbReference type="AlphaFoldDB" id="A0A2T4FS86"/>
<feature type="binding site" evidence="3">
    <location>
        <position position="77"/>
    </location>
    <ligand>
        <name>substrate</name>
    </ligand>
</feature>
<protein>
    <submittedName>
        <fullName evidence="6">Acetyltransferase</fullName>
    </submittedName>
</protein>
<dbReference type="CDD" id="cd03360">
    <property type="entry name" value="LbH_AT_putative"/>
    <property type="match status" value="1"/>
</dbReference>
<sequence length="229" mass="23609">MNQPSNPSLNLVMLGAGGHAKVLLSLAKASGLHVIGVCDPELHRSGVLMWRGLTVLGGDDALEPLDRARVGLINGIGQVVGSTLRRTIYELAVARGFLFPPLVHPSACVDESAVLGQGVQVMAGAIIQPDVILGCNTIINTRASVDHDCTVAAHVHIAPGATLCGNVQIGTGTFVGAGATVIQGLMLGEYAVVGAGTVMVRDLAARNVLLGQAARSKFVPDETNREGNQ</sequence>
<evidence type="ECO:0000256" key="1">
    <source>
        <dbReference type="ARBA" id="ARBA00007274"/>
    </source>
</evidence>
<dbReference type="EMBL" id="PYWW01000048">
    <property type="protein sequence ID" value="PTC26238.1"/>
    <property type="molecule type" value="Genomic_DNA"/>
</dbReference>